<reference evidence="2" key="1">
    <citation type="journal article" date="2010" name="Genome Res.">
        <title>Population genomic sequencing of Coccidioides fungi reveals recent hybridization and transposon control.</title>
        <authorList>
            <person name="Neafsey D.E."/>
            <person name="Barker B.M."/>
            <person name="Sharpton T.J."/>
            <person name="Stajich J.E."/>
            <person name="Park D.J."/>
            <person name="Whiston E."/>
            <person name="Hung C.-Y."/>
            <person name="McMahan C."/>
            <person name="White J."/>
            <person name="Sykes S."/>
            <person name="Heiman D."/>
            <person name="Young S."/>
            <person name="Zeng Q."/>
            <person name="Abouelleil A."/>
            <person name="Aftuck L."/>
            <person name="Bessette D."/>
            <person name="Brown A."/>
            <person name="FitzGerald M."/>
            <person name="Lui A."/>
            <person name="Macdonald J.P."/>
            <person name="Priest M."/>
            <person name="Orbach M.J."/>
            <person name="Galgiani J.N."/>
            <person name="Kirkland T.N."/>
            <person name="Cole G.T."/>
            <person name="Birren B.W."/>
            <person name="Henn M.R."/>
            <person name="Taylor J.W."/>
            <person name="Rounsley S.D."/>
        </authorList>
    </citation>
    <scope>NUCLEOTIDE SEQUENCE [LARGE SCALE GENOMIC DNA]</scope>
    <source>
        <strain evidence="2">RMSCC 2394</strain>
    </source>
</reference>
<accession>A0A0J6Y822</accession>
<organism evidence="1 2">
    <name type="scientific">Coccidioides immitis RMSCC 2394</name>
    <dbReference type="NCBI Taxonomy" id="404692"/>
    <lineage>
        <taxon>Eukaryota</taxon>
        <taxon>Fungi</taxon>
        <taxon>Dikarya</taxon>
        <taxon>Ascomycota</taxon>
        <taxon>Pezizomycotina</taxon>
        <taxon>Eurotiomycetes</taxon>
        <taxon>Eurotiomycetidae</taxon>
        <taxon>Onygenales</taxon>
        <taxon>Onygenaceae</taxon>
        <taxon>Coccidioides</taxon>
    </lineage>
</organism>
<name>A0A0J6Y822_COCIT</name>
<evidence type="ECO:0000313" key="2">
    <source>
        <dbReference type="Proteomes" id="UP000054565"/>
    </source>
</evidence>
<proteinExistence type="predicted"/>
<dbReference type="Proteomes" id="UP000054565">
    <property type="component" value="Unassembled WGS sequence"/>
</dbReference>
<sequence length="126" mass="13740">MPYFDHGKIQVDIASVFEAPVSSSRVIRSRFHMPSKDSPSPKFYQLHDDHQVVQKCYGLGNLTFAIMGNAKAVLTPLTTVVRSAFNRSALQMAFAKAAVADDALGEVFAVLEGTAWLAGWGHGCRI</sequence>
<evidence type="ECO:0000313" key="1">
    <source>
        <dbReference type="EMBL" id="KMP02828.1"/>
    </source>
</evidence>
<dbReference type="EMBL" id="DS028094">
    <property type="protein sequence ID" value="KMP02828.1"/>
    <property type="molecule type" value="Genomic_DNA"/>
</dbReference>
<protein>
    <submittedName>
        <fullName evidence="1">Uncharacterized protein</fullName>
    </submittedName>
</protein>
<gene>
    <name evidence="1" type="ORF">CIRG_02520</name>
</gene>
<dbReference type="AlphaFoldDB" id="A0A0J6Y822"/>